<sequence>MTTTVTVFGSCNMDLVAYAGTAPSRGETVLGREFRTAPGGKGANQALAAAKAGAAVRMVGAVGEDEFGAELRANLADSTVDVSGLRTVPGRSGTAHIVVDDSGDNSIVIVPAANAAVQGLVEGDEALLASSSCVLLQLETPLDGVAEAAAAGRRHGVRVVLTPAPAAPLPAELLSNVDLLVPNEHEAAVLTGHDDPHRALAALLELVPEVVITLGARGSLYGTRQGEVVEVPGFPVRAVDTTAAGDTFVGMLATALGEGVAMPEALRLASAASALSVQRIGASGSMPSRPEIEAFLTSH</sequence>
<dbReference type="GO" id="GO:0004747">
    <property type="term" value="F:ribokinase activity"/>
    <property type="evidence" value="ECO:0007669"/>
    <property type="project" value="UniProtKB-EC"/>
</dbReference>
<protein>
    <recommendedName>
        <fullName evidence="9 10">Ribokinase</fullName>
        <shortName evidence="9">RK</shortName>
        <ecNumber evidence="9 10">2.7.1.15</ecNumber>
    </recommendedName>
</protein>
<evidence type="ECO:0000256" key="6">
    <source>
        <dbReference type="ARBA" id="ARBA00022842"/>
    </source>
</evidence>
<accession>A0ABV4CLV6</accession>
<dbReference type="InterPro" id="IPR002139">
    <property type="entry name" value="Ribo/fructo_kinase"/>
</dbReference>
<feature type="binding site" evidence="9">
    <location>
        <begin position="12"/>
        <end position="14"/>
    </location>
    <ligand>
        <name>substrate</name>
    </ligand>
</feature>
<feature type="binding site" evidence="9">
    <location>
        <position position="281"/>
    </location>
    <ligand>
        <name>K(+)</name>
        <dbReference type="ChEBI" id="CHEBI:29103"/>
    </ligand>
</feature>
<comment type="subcellular location">
    <subcellularLocation>
        <location evidence="9">Cytoplasm</location>
    </subcellularLocation>
</comment>
<comment type="catalytic activity">
    <reaction evidence="9">
        <text>D-ribose + ATP = D-ribose 5-phosphate + ADP + H(+)</text>
        <dbReference type="Rhea" id="RHEA:13697"/>
        <dbReference type="ChEBI" id="CHEBI:15378"/>
        <dbReference type="ChEBI" id="CHEBI:30616"/>
        <dbReference type="ChEBI" id="CHEBI:47013"/>
        <dbReference type="ChEBI" id="CHEBI:78346"/>
        <dbReference type="ChEBI" id="CHEBI:456216"/>
        <dbReference type="EC" id="2.7.1.15"/>
    </reaction>
</comment>
<evidence type="ECO:0000256" key="1">
    <source>
        <dbReference type="ARBA" id="ARBA00022679"/>
    </source>
</evidence>
<evidence type="ECO:0000256" key="8">
    <source>
        <dbReference type="ARBA" id="ARBA00023277"/>
    </source>
</evidence>
<dbReference type="CDD" id="cd01174">
    <property type="entry name" value="ribokinase"/>
    <property type="match status" value="1"/>
</dbReference>
<dbReference type="EC" id="2.7.1.15" evidence="9 10"/>
<feature type="binding site" evidence="9">
    <location>
        <position position="276"/>
    </location>
    <ligand>
        <name>K(+)</name>
        <dbReference type="ChEBI" id="CHEBI:29103"/>
    </ligand>
</feature>
<feature type="binding site" evidence="9">
    <location>
        <position position="183"/>
    </location>
    <ligand>
        <name>ATP</name>
        <dbReference type="ChEBI" id="CHEBI:30616"/>
    </ligand>
</feature>
<evidence type="ECO:0000256" key="3">
    <source>
        <dbReference type="ARBA" id="ARBA00022741"/>
    </source>
</evidence>
<feature type="binding site" evidence="9">
    <location>
        <position position="246"/>
    </location>
    <ligand>
        <name>substrate</name>
    </ligand>
</feature>
<dbReference type="InterPro" id="IPR029056">
    <property type="entry name" value="Ribokinase-like"/>
</dbReference>
<dbReference type="Pfam" id="PF00294">
    <property type="entry name" value="PfkB"/>
    <property type="match status" value="1"/>
</dbReference>
<feature type="binding site" evidence="9">
    <location>
        <position position="279"/>
    </location>
    <ligand>
        <name>K(+)</name>
        <dbReference type="ChEBI" id="CHEBI:29103"/>
    </ligand>
</feature>
<comment type="subunit">
    <text evidence="9">Homodimer.</text>
</comment>
<reference evidence="12 13" key="1">
    <citation type="submission" date="2024-08" db="EMBL/GenBank/DDBJ databases">
        <title>Genome mining of Saccharopolyspora cebuensis PGLac3 from Nigerian medicinal plant.</title>
        <authorList>
            <person name="Ezeobiora C.E."/>
            <person name="Igbokwe N.H."/>
            <person name="Amin D.H."/>
            <person name="Mendie U.E."/>
        </authorList>
    </citation>
    <scope>NUCLEOTIDE SEQUENCE [LARGE SCALE GENOMIC DNA]</scope>
    <source>
        <strain evidence="12 13">PGLac3</strain>
    </source>
</reference>
<dbReference type="InterPro" id="IPR011877">
    <property type="entry name" value="Ribokinase"/>
</dbReference>
<keyword evidence="5 9" id="KW-0067">ATP-binding</keyword>
<dbReference type="SUPFAM" id="SSF53613">
    <property type="entry name" value="Ribokinase-like"/>
    <property type="match status" value="1"/>
</dbReference>
<feature type="binding site" evidence="9">
    <location>
        <position position="240"/>
    </location>
    <ligand>
        <name>K(+)</name>
        <dbReference type="ChEBI" id="CHEBI:29103"/>
    </ligand>
</feature>
<comment type="function">
    <text evidence="9">Catalyzes the phosphorylation of ribose at O-5 in a reaction requiring ATP and magnesium. The resulting D-ribose-5-phosphate can then be used either for sythesis of nucleotides, histidine, and tryptophan, or as a component of the pentose phosphate pathway.</text>
</comment>
<evidence type="ECO:0000256" key="7">
    <source>
        <dbReference type="ARBA" id="ARBA00022958"/>
    </source>
</evidence>
<dbReference type="RefSeq" id="WP_345362995.1">
    <property type="nucleotide sequence ID" value="NZ_BAABII010000007.1"/>
</dbReference>
<keyword evidence="2 9" id="KW-0479">Metal-binding</keyword>
<feature type="binding site" evidence="9">
    <location>
        <position position="242"/>
    </location>
    <ligand>
        <name>K(+)</name>
        <dbReference type="ChEBI" id="CHEBI:29103"/>
    </ligand>
</feature>
<keyword evidence="6 9" id="KW-0460">Magnesium</keyword>
<keyword evidence="3 9" id="KW-0547">Nucleotide-binding</keyword>
<feature type="active site" description="Proton acceptor" evidence="9">
    <location>
        <position position="246"/>
    </location>
</feature>
<keyword evidence="4 9" id="KW-0418">Kinase</keyword>
<dbReference type="PANTHER" id="PTHR10584:SF166">
    <property type="entry name" value="RIBOKINASE"/>
    <property type="match status" value="1"/>
</dbReference>
<evidence type="ECO:0000256" key="10">
    <source>
        <dbReference type="NCBIfam" id="TIGR02152"/>
    </source>
</evidence>
<comment type="pathway">
    <text evidence="9">Carbohydrate metabolism; D-ribose degradation; D-ribose 5-phosphate from beta-D-ribopyranose: step 2/2.</text>
</comment>
<dbReference type="HAMAP" id="MF_01987">
    <property type="entry name" value="Ribokinase"/>
    <property type="match status" value="1"/>
</dbReference>
<organism evidence="12 13">
    <name type="scientific">Saccharopolyspora cebuensis</name>
    <dbReference type="NCBI Taxonomy" id="418759"/>
    <lineage>
        <taxon>Bacteria</taxon>
        <taxon>Bacillati</taxon>
        <taxon>Actinomycetota</taxon>
        <taxon>Actinomycetes</taxon>
        <taxon>Pseudonocardiales</taxon>
        <taxon>Pseudonocardiaceae</taxon>
        <taxon>Saccharopolyspora</taxon>
    </lineage>
</organism>
<dbReference type="InterPro" id="IPR011611">
    <property type="entry name" value="PfkB_dom"/>
</dbReference>
<keyword evidence="7 9" id="KW-0630">Potassium</keyword>
<feature type="binding site" evidence="9">
    <location>
        <begin position="213"/>
        <end position="218"/>
    </location>
    <ligand>
        <name>ATP</name>
        <dbReference type="ChEBI" id="CHEBI:30616"/>
    </ligand>
</feature>
<comment type="caution">
    <text evidence="9">Lacks conserved residue(s) required for the propagation of feature annotation.</text>
</comment>
<keyword evidence="13" id="KW-1185">Reference proteome</keyword>
<comment type="caution">
    <text evidence="12">The sequence shown here is derived from an EMBL/GenBank/DDBJ whole genome shotgun (WGS) entry which is preliminary data.</text>
</comment>
<dbReference type="Proteomes" id="UP001564626">
    <property type="component" value="Unassembled WGS sequence"/>
</dbReference>
<keyword evidence="9" id="KW-0963">Cytoplasm</keyword>
<evidence type="ECO:0000256" key="2">
    <source>
        <dbReference type="ARBA" id="ARBA00022723"/>
    </source>
</evidence>
<comment type="activity regulation">
    <text evidence="9">Activated by a monovalent cation that binds near, but not in, the active site. The most likely occupant of the site in vivo is potassium. Ion binding induces a conformational change that may alter substrate affinity.</text>
</comment>
<evidence type="ECO:0000256" key="4">
    <source>
        <dbReference type="ARBA" id="ARBA00022777"/>
    </source>
</evidence>
<keyword evidence="8 9" id="KW-0119">Carbohydrate metabolism</keyword>
<evidence type="ECO:0000256" key="9">
    <source>
        <dbReference type="HAMAP-Rule" id="MF_01987"/>
    </source>
</evidence>
<proteinExistence type="inferred from homology"/>
<evidence type="ECO:0000313" key="12">
    <source>
        <dbReference type="EMBL" id="MEY8042061.1"/>
    </source>
</evidence>
<feature type="binding site" evidence="9">
    <location>
        <begin position="40"/>
        <end position="44"/>
    </location>
    <ligand>
        <name>substrate</name>
    </ligand>
</feature>
<feature type="binding site" evidence="9">
    <location>
        <position position="285"/>
    </location>
    <ligand>
        <name>K(+)</name>
        <dbReference type="ChEBI" id="CHEBI:29103"/>
    </ligand>
</feature>
<evidence type="ECO:0000256" key="5">
    <source>
        <dbReference type="ARBA" id="ARBA00022840"/>
    </source>
</evidence>
<comment type="similarity">
    <text evidence="9">Belongs to the carbohydrate kinase PfkB family. Ribokinase subfamily.</text>
</comment>
<dbReference type="PANTHER" id="PTHR10584">
    <property type="entry name" value="SUGAR KINASE"/>
    <property type="match status" value="1"/>
</dbReference>
<evidence type="ECO:0000259" key="11">
    <source>
        <dbReference type="Pfam" id="PF00294"/>
    </source>
</evidence>
<name>A0ABV4CLV6_9PSEU</name>
<dbReference type="PRINTS" id="PR00990">
    <property type="entry name" value="RIBOKINASE"/>
</dbReference>
<feature type="binding site" evidence="9">
    <location>
        <position position="139"/>
    </location>
    <ligand>
        <name>substrate</name>
    </ligand>
</feature>
<feature type="domain" description="Carbohydrate kinase PfkB" evidence="11">
    <location>
        <begin position="3"/>
        <end position="288"/>
    </location>
</feature>
<dbReference type="Gene3D" id="3.40.1190.20">
    <property type="match status" value="1"/>
</dbReference>
<comment type="cofactor">
    <cofactor evidence="9">
        <name>Mg(2+)</name>
        <dbReference type="ChEBI" id="CHEBI:18420"/>
    </cofactor>
    <text evidence="9">Requires a divalent cation, most likely magnesium in vivo, as an electrophilic catalyst to aid phosphoryl group transfer. It is the chelate of the metal and the nucleotide that is the actual substrate.</text>
</comment>
<feature type="binding site" evidence="9">
    <location>
        <begin position="245"/>
        <end position="246"/>
    </location>
    <ligand>
        <name>ATP</name>
        <dbReference type="ChEBI" id="CHEBI:30616"/>
    </ligand>
</feature>
<dbReference type="NCBIfam" id="TIGR02152">
    <property type="entry name" value="D_ribokin_bact"/>
    <property type="match status" value="1"/>
</dbReference>
<dbReference type="EMBL" id="JBGEHV010000048">
    <property type="protein sequence ID" value="MEY8042061.1"/>
    <property type="molecule type" value="Genomic_DNA"/>
</dbReference>
<gene>
    <name evidence="9 12" type="primary">rbsK</name>
    <name evidence="12" type="ORF">AB8O55_21825</name>
</gene>
<evidence type="ECO:0000313" key="13">
    <source>
        <dbReference type="Proteomes" id="UP001564626"/>
    </source>
</evidence>
<keyword evidence="1 9" id="KW-0808">Transferase</keyword>